<comment type="similarity">
    <text evidence="1">Belongs to the annexin family.</text>
</comment>
<evidence type="ECO:0000313" key="4">
    <source>
        <dbReference type="EMBL" id="KII70533.1"/>
    </source>
</evidence>
<dbReference type="InterPro" id="IPR037104">
    <property type="entry name" value="Annexin_sf"/>
</dbReference>
<dbReference type="GO" id="GO:0005886">
    <property type="term" value="C:plasma membrane"/>
    <property type="evidence" value="ECO:0007669"/>
    <property type="project" value="TreeGrafter"/>
</dbReference>
<proteinExistence type="inferred from homology"/>
<dbReference type="GO" id="GO:0012506">
    <property type="term" value="C:vesicle membrane"/>
    <property type="evidence" value="ECO:0007669"/>
    <property type="project" value="TreeGrafter"/>
</dbReference>
<organism evidence="4 5">
    <name type="scientific">Thelohanellus kitauei</name>
    <name type="common">Myxosporean</name>
    <dbReference type="NCBI Taxonomy" id="669202"/>
    <lineage>
        <taxon>Eukaryota</taxon>
        <taxon>Metazoa</taxon>
        <taxon>Cnidaria</taxon>
        <taxon>Myxozoa</taxon>
        <taxon>Myxosporea</taxon>
        <taxon>Bivalvulida</taxon>
        <taxon>Platysporina</taxon>
        <taxon>Myxobolidae</taxon>
        <taxon>Thelohanellus</taxon>
    </lineage>
</organism>
<protein>
    <submittedName>
        <fullName evidence="4">Annexin A3</fullName>
    </submittedName>
</protein>
<dbReference type="GO" id="GO:0005544">
    <property type="term" value="F:calcium-dependent phospholipid binding"/>
    <property type="evidence" value="ECO:0007669"/>
    <property type="project" value="InterPro"/>
</dbReference>
<dbReference type="SUPFAM" id="SSF47874">
    <property type="entry name" value="Annexin"/>
    <property type="match status" value="1"/>
</dbReference>
<dbReference type="Proteomes" id="UP000031668">
    <property type="component" value="Unassembled WGS sequence"/>
</dbReference>
<dbReference type="Gene3D" id="1.10.220.10">
    <property type="entry name" value="Annexin"/>
    <property type="match status" value="2"/>
</dbReference>
<sequence length="315" mass="36741">MENKRYEMQDIDTISDEGSQIIKDTSQLAVENFKPLSDVIKLNDIFKCPQPDPKLVLELLCSRSRKQRCKIGEHFQKAYRQSLNDVISKHFKQKELRFISQMLNNDFDTAYSILLHEAITRQMGPIVSLMTRTRKDPESDPALARYRTYFKKSVSEDIEKHFSGDVKRLLVTYLQPTQKNKLRFRKTATNHLINIFSICELEYLKLLCSEFHELTDNPIIKVFSEKLKPATSEVIEVLEELSDGTVNPYTLMLKKYLSKEKDICHSLILLRSDEDLLDISRDYLTKYGVSLLSDCRNIYQDDQLFALEKILALVQ</sequence>
<evidence type="ECO:0000256" key="2">
    <source>
        <dbReference type="ARBA" id="ARBA00022737"/>
    </source>
</evidence>
<dbReference type="PANTHER" id="PTHR10502">
    <property type="entry name" value="ANNEXIN"/>
    <property type="match status" value="1"/>
</dbReference>
<dbReference type="AlphaFoldDB" id="A0A0C2JMD5"/>
<dbReference type="GO" id="GO:0005737">
    <property type="term" value="C:cytoplasm"/>
    <property type="evidence" value="ECO:0007669"/>
    <property type="project" value="TreeGrafter"/>
</dbReference>
<keyword evidence="3" id="KW-0041">Annexin</keyword>
<reference evidence="4 5" key="1">
    <citation type="journal article" date="2014" name="Genome Biol. Evol.">
        <title>The genome of the myxosporean Thelohanellus kitauei shows adaptations to nutrient acquisition within its fish host.</title>
        <authorList>
            <person name="Yang Y."/>
            <person name="Xiong J."/>
            <person name="Zhou Z."/>
            <person name="Huo F."/>
            <person name="Miao W."/>
            <person name="Ran C."/>
            <person name="Liu Y."/>
            <person name="Zhang J."/>
            <person name="Feng J."/>
            <person name="Wang M."/>
            <person name="Wang M."/>
            <person name="Wang L."/>
            <person name="Yao B."/>
        </authorList>
    </citation>
    <scope>NUCLEOTIDE SEQUENCE [LARGE SCALE GENOMIC DNA]</scope>
    <source>
        <strain evidence="4">Wuqing</strain>
    </source>
</reference>
<dbReference type="GO" id="GO:0005509">
    <property type="term" value="F:calcium ion binding"/>
    <property type="evidence" value="ECO:0007669"/>
    <property type="project" value="InterPro"/>
</dbReference>
<dbReference type="InterPro" id="IPR018502">
    <property type="entry name" value="Annexin_repeat"/>
</dbReference>
<evidence type="ECO:0000256" key="1">
    <source>
        <dbReference type="ARBA" id="ARBA00007831"/>
    </source>
</evidence>
<name>A0A0C2JMD5_THEKT</name>
<dbReference type="PANTHER" id="PTHR10502:SF102">
    <property type="entry name" value="ANNEXIN B11"/>
    <property type="match status" value="1"/>
</dbReference>
<accession>A0A0C2JMD5</accession>
<comment type="caution">
    <text evidence="4">The sequence shown here is derived from an EMBL/GenBank/DDBJ whole genome shotgun (WGS) entry which is preliminary data.</text>
</comment>
<gene>
    <name evidence="4" type="ORF">RF11_14851</name>
</gene>
<dbReference type="OrthoDB" id="37886at2759"/>
<dbReference type="GO" id="GO:0001786">
    <property type="term" value="F:phosphatidylserine binding"/>
    <property type="evidence" value="ECO:0007669"/>
    <property type="project" value="TreeGrafter"/>
</dbReference>
<keyword evidence="2" id="KW-0677">Repeat</keyword>
<keyword evidence="5" id="KW-1185">Reference proteome</keyword>
<evidence type="ECO:0000313" key="5">
    <source>
        <dbReference type="Proteomes" id="UP000031668"/>
    </source>
</evidence>
<dbReference type="GO" id="GO:0005634">
    <property type="term" value="C:nucleus"/>
    <property type="evidence" value="ECO:0007669"/>
    <property type="project" value="TreeGrafter"/>
</dbReference>
<dbReference type="EMBL" id="JWZT01002036">
    <property type="protein sequence ID" value="KII70533.1"/>
    <property type="molecule type" value="Genomic_DNA"/>
</dbReference>
<evidence type="ECO:0000256" key="3">
    <source>
        <dbReference type="ARBA" id="ARBA00023216"/>
    </source>
</evidence>
<dbReference type="Pfam" id="PF00191">
    <property type="entry name" value="Annexin"/>
    <property type="match status" value="1"/>
</dbReference>